<dbReference type="InterPro" id="IPR017871">
    <property type="entry name" value="ABC_transporter-like_CS"/>
</dbReference>
<dbReference type="PANTHER" id="PTHR42855">
    <property type="entry name" value="ABC TRANSPORTER ATP-BINDING SUBUNIT"/>
    <property type="match status" value="1"/>
</dbReference>
<protein>
    <submittedName>
        <fullName evidence="5">ATPase components of ABC transporters with duplicated ATPase domains</fullName>
    </submittedName>
</protein>
<dbReference type="GO" id="GO:0016887">
    <property type="term" value="F:ATP hydrolysis activity"/>
    <property type="evidence" value="ECO:0007669"/>
    <property type="project" value="InterPro"/>
</dbReference>
<sequence length="570" mass="62756">MNGGGPVPLNDARHSTVVVEGVSKSFGPRTVLSGVSFTAGPGQRVGVVGRNGVGKTTLLRIVAGLETPDEGSVRRHPPESNVGYLPQEITPVPGETLRGYLTRSTGVAGAERELQRLAAGLADDPGLADAYATQLDRTMALGAGDFDARAAATVERVGLGADALDQEMSGMSGGQLARAALTAILLSRFDLLLLDEPTNNLDFAGLELLERFIEEVRTGIIVVSHDRVFLERTVTHVLEIDHGSHEAVLYSGGWAAYRTEQHEARQRQYEKHDLYVSERKRIEAMIHRKREWARKGAARAKSRAPDNNKAARRGRQEGAENLAGGNRALERRLERLEAVEEPYKGWELRFGFGESERSGEVVAQMRGVVVERGRYRLGPIDLDLRWRDRVGLVGPNGSGKSTLVSLLLGWITPTAGEVTLGSNVHIGRLDQHRALLEGKERLFDGVQSITGLDQEQTRSLLAKFDLGAMMAERSFGSLSPGERTRAELALLMHEQVNFLVLDEPTNHLDLVAIEQLEQALPMFGGTLLLVTHDRRLLDRTRLNRYLLLEEEREGPLRRARIRESFTHAAD</sequence>
<evidence type="ECO:0000313" key="6">
    <source>
        <dbReference type="Proteomes" id="UP000190637"/>
    </source>
</evidence>
<proteinExistence type="predicted"/>
<evidence type="ECO:0000256" key="3">
    <source>
        <dbReference type="SAM" id="MobiDB-lite"/>
    </source>
</evidence>
<evidence type="ECO:0000256" key="1">
    <source>
        <dbReference type="ARBA" id="ARBA00022741"/>
    </source>
</evidence>
<accession>A0A1T4T505</accession>
<dbReference type="InterPro" id="IPR051309">
    <property type="entry name" value="ABCF_ATPase"/>
</dbReference>
<dbReference type="Proteomes" id="UP000190637">
    <property type="component" value="Unassembled WGS sequence"/>
</dbReference>
<dbReference type="RefSeq" id="WP_078763675.1">
    <property type="nucleotide sequence ID" value="NZ_FUWS01000014.1"/>
</dbReference>
<feature type="region of interest" description="Disordered" evidence="3">
    <location>
        <begin position="295"/>
        <end position="323"/>
    </location>
</feature>
<dbReference type="OrthoDB" id="3207002at2"/>
<dbReference type="Pfam" id="PF00005">
    <property type="entry name" value="ABC_tran"/>
    <property type="match status" value="2"/>
</dbReference>
<organism evidence="5 6">
    <name type="scientific">Marinactinospora thermotolerans DSM 45154</name>
    <dbReference type="NCBI Taxonomy" id="1122192"/>
    <lineage>
        <taxon>Bacteria</taxon>
        <taxon>Bacillati</taxon>
        <taxon>Actinomycetota</taxon>
        <taxon>Actinomycetes</taxon>
        <taxon>Streptosporangiales</taxon>
        <taxon>Nocardiopsidaceae</taxon>
        <taxon>Marinactinospora</taxon>
    </lineage>
</organism>
<dbReference type="CDD" id="cd03221">
    <property type="entry name" value="ABCF_EF-3"/>
    <property type="match status" value="1"/>
</dbReference>
<keyword evidence="6" id="KW-1185">Reference proteome</keyword>
<dbReference type="GO" id="GO:0005524">
    <property type="term" value="F:ATP binding"/>
    <property type="evidence" value="ECO:0007669"/>
    <property type="project" value="UniProtKB-KW"/>
</dbReference>
<dbReference type="SMART" id="SM00382">
    <property type="entry name" value="AAA"/>
    <property type="match status" value="2"/>
</dbReference>
<gene>
    <name evidence="5" type="ORF">SAMN02745673_04440</name>
</gene>
<dbReference type="FunFam" id="3.40.50.300:FF:000011">
    <property type="entry name" value="Putative ABC transporter ATP-binding component"/>
    <property type="match status" value="1"/>
</dbReference>
<name>A0A1T4T505_9ACTN</name>
<dbReference type="PROSITE" id="PS50893">
    <property type="entry name" value="ABC_TRANSPORTER_2"/>
    <property type="match status" value="2"/>
</dbReference>
<keyword evidence="1" id="KW-0547">Nucleotide-binding</keyword>
<dbReference type="InterPro" id="IPR027417">
    <property type="entry name" value="P-loop_NTPase"/>
</dbReference>
<dbReference type="AlphaFoldDB" id="A0A1T4T505"/>
<evidence type="ECO:0000313" key="5">
    <source>
        <dbReference type="EMBL" id="SKA35238.1"/>
    </source>
</evidence>
<dbReference type="SUPFAM" id="SSF52540">
    <property type="entry name" value="P-loop containing nucleoside triphosphate hydrolases"/>
    <property type="match status" value="2"/>
</dbReference>
<dbReference type="Gene3D" id="3.40.50.300">
    <property type="entry name" value="P-loop containing nucleotide triphosphate hydrolases"/>
    <property type="match status" value="2"/>
</dbReference>
<dbReference type="NCBIfam" id="NF000355">
    <property type="entry name" value="ribo_prot_ABC_F"/>
    <property type="match status" value="1"/>
</dbReference>
<feature type="domain" description="ABC transporter" evidence="4">
    <location>
        <begin position="17"/>
        <end position="276"/>
    </location>
</feature>
<dbReference type="PANTHER" id="PTHR42855:SF1">
    <property type="entry name" value="ABC TRANSPORTER DOMAIN-CONTAINING PROTEIN"/>
    <property type="match status" value="1"/>
</dbReference>
<evidence type="ECO:0000259" key="4">
    <source>
        <dbReference type="PROSITE" id="PS50893"/>
    </source>
</evidence>
<keyword evidence="2" id="KW-0067">ATP-binding</keyword>
<dbReference type="InterPro" id="IPR003593">
    <property type="entry name" value="AAA+_ATPase"/>
</dbReference>
<evidence type="ECO:0000256" key="2">
    <source>
        <dbReference type="ARBA" id="ARBA00022840"/>
    </source>
</evidence>
<dbReference type="InterPro" id="IPR003439">
    <property type="entry name" value="ABC_transporter-like_ATP-bd"/>
</dbReference>
<feature type="domain" description="ABC transporter" evidence="4">
    <location>
        <begin position="356"/>
        <end position="570"/>
    </location>
</feature>
<reference evidence="5 6" key="1">
    <citation type="submission" date="2017-02" db="EMBL/GenBank/DDBJ databases">
        <authorList>
            <person name="Peterson S.W."/>
        </authorList>
    </citation>
    <scope>NUCLEOTIDE SEQUENCE [LARGE SCALE GENOMIC DNA]</scope>
    <source>
        <strain evidence="5 6">DSM 45154</strain>
    </source>
</reference>
<dbReference type="PROSITE" id="PS00211">
    <property type="entry name" value="ABC_TRANSPORTER_1"/>
    <property type="match status" value="1"/>
</dbReference>
<dbReference type="EMBL" id="FUWS01000014">
    <property type="protein sequence ID" value="SKA35238.1"/>
    <property type="molecule type" value="Genomic_DNA"/>
</dbReference>
<dbReference type="STRING" id="1122192.SAMN02745673_04440"/>